<keyword evidence="2" id="KW-0378">Hydrolase</keyword>
<dbReference type="Proteomes" id="UP000184097">
    <property type="component" value="Unassembled WGS sequence"/>
</dbReference>
<protein>
    <submittedName>
        <fullName evidence="2">Nicotine adenine dinucleotide glycohydrolase (NADase)</fullName>
    </submittedName>
</protein>
<sequence length="1071" mass="119626">MSHDQYFDAPGGGYTPQTFKINGTMLSYRHDAYDSEEMQKIQEYFDSVLDKMDEANEAIENSGIEGINKIGLAFSRVDVSNVEEKRGNLVDFTAGAYDDADEKIEDPFYQRIYNLMRATEEHKTMSVTYNESTIEIPFDYSTPENILAWMMNSVENMDADDILYTDDEETNELIKEYMTYDLQTGTYGFEAALDDWDNLSEKEQATLAHCYEYSYRQYEMVVDENSYGAKEKHDIVQRMANKFVEHQDSIASSYQVVSQTPITSNQNSYKYQPSISIDGSPVMPSTTSNSSNAEGFMVVSAAGKGMLDYLGEDSRGRKFVEDLNTKTLMPGNSTITVTHEGAATVFRLGGTPTYASSQMITPYTLGGLDNTISYCTSEQRSLAYVFHEAEINPGAYAHQKELGISLYGVANILTAAENPTDMEVLENLSRNTGNYYDVFTKSADSLSDSANDMILQYVVTLQYKYSATSSYTYERELTAINSFYDDADNAYSDSYWNRYFDLVKANMTQDELVDLWTSTNYQMTEEEVGRARKIANEELDKFDYRPGHVPVLKTQEDRERYAKYVSLSNKCSKGASFCAGVMKPIYSLTDFVCDGTEDILGTAAEIGATSIDTMFGTDTLSSVLDMREDYAQISDELMTTMKKEEQNAAVQNPGYYIGGEFVGNMLLYTATSPFFEGMAGMAGVKSGLGLFVTNQACQNVQDLVLDTRNLYNDLAADGEISDADKKELEKNMALNAGVNLFFGTPEALKLVGDSNVAKLSDELVSTYRAAENSADYLKGLDNGQLSLLARSLEPEEAVHLLSRFSDEVVDSTLENLTKEESDTIVKKWFESEYRKRLSWDFWAGNKGFLENVDIYAKKAVESGAVETEQDFYMMYIRREYKYPSEFIEQLKVEYKNSGASAIVGKVPVEAALSKFKSIGRKPVDGNFVTSMTEDNALLFDSTNALRESGEIATMKGISSDALKDGLYRYEYDPEFIKSCDELGLFNPPQGTNGGANVLNIAGARTYAGSDISLSQTEMICPAIDLSGIKYDKVITALNEENHCFSIMNPTIYLPDGSTTVVKGTFTIRKMR</sequence>
<evidence type="ECO:0000259" key="1">
    <source>
        <dbReference type="Pfam" id="PF07461"/>
    </source>
</evidence>
<evidence type="ECO:0000313" key="2">
    <source>
        <dbReference type="EMBL" id="SHN49069.1"/>
    </source>
</evidence>
<dbReference type="Pfam" id="PF07461">
    <property type="entry name" value="NADase_NGA"/>
    <property type="match status" value="1"/>
</dbReference>
<name>A0A1M7RS37_9FIRM</name>
<gene>
    <name evidence="2" type="ORF">SAMN02745247_00232</name>
</gene>
<dbReference type="RefSeq" id="WP_072700313.1">
    <property type="nucleotide sequence ID" value="NZ_FRDH01000003.1"/>
</dbReference>
<feature type="domain" description="Nicotine adenine dinucleotide glycohydrolase catalytic" evidence="1">
    <location>
        <begin position="874"/>
        <end position="1070"/>
    </location>
</feature>
<dbReference type="Gene3D" id="1.10.10.1660">
    <property type="entry name" value="Nicotine adenine dinucleotide glycohydrolase, helical linker domain"/>
    <property type="match status" value="1"/>
</dbReference>
<dbReference type="AlphaFoldDB" id="A0A1M7RS37"/>
<evidence type="ECO:0000313" key="3">
    <source>
        <dbReference type="Proteomes" id="UP000184097"/>
    </source>
</evidence>
<reference evidence="2 3" key="1">
    <citation type="submission" date="2016-12" db="EMBL/GenBank/DDBJ databases">
        <authorList>
            <person name="Song W.-J."/>
            <person name="Kurnit D.M."/>
        </authorList>
    </citation>
    <scope>NUCLEOTIDE SEQUENCE [LARGE SCALE GENOMIC DNA]</scope>
    <source>
        <strain evidence="2 3">DSM 14810</strain>
    </source>
</reference>
<dbReference type="InterPro" id="IPR010900">
    <property type="entry name" value="NA_dinucl_GlycHdrlase_cat"/>
</dbReference>
<dbReference type="InterPro" id="IPR041934">
    <property type="entry name" value="NAD_glyco_helical_dom"/>
</dbReference>
<organism evidence="2 3">
    <name type="scientific">Butyrivibrio hungatei DSM 14810</name>
    <dbReference type="NCBI Taxonomy" id="1121132"/>
    <lineage>
        <taxon>Bacteria</taxon>
        <taxon>Bacillati</taxon>
        <taxon>Bacillota</taxon>
        <taxon>Clostridia</taxon>
        <taxon>Lachnospirales</taxon>
        <taxon>Lachnospiraceae</taxon>
        <taxon>Butyrivibrio</taxon>
    </lineage>
</organism>
<dbReference type="EMBL" id="FRDH01000003">
    <property type="protein sequence ID" value="SHN49069.1"/>
    <property type="molecule type" value="Genomic_DNA"/>
</dbReference>
<dbReference type="GO" id="GO:0016787">
    <property type="term" value="F:hydrolase activity"/>
    <property type="evidence" value="ECO:0007669"/>
    <property type="project" value="UniProtKB-KW"/>
</dbReference>
<proteinExistence type="predicted"/>
<accession>A0A1M7RS37</accession>